<protein>
    <recommendedName>
        <fullName evidence="2">Bacterial virulence protein VirB8 domain-containing protein</fullName>
    </recommendedName>
</protein>
<dbReference type="InterPro" id="IPR007430">
    <property type="entry name" value="VirB8"/>
</dbReference>
<dbReference type="RefSeq" id="WP_137267446.1">
    <property type="nucleotide sequence ID" value="NZ_SZUA01000002.1"/>
</dbReference>
<comment type="caution">
    <text evidence="3">The sequence shown here is derived from an EMBL/GenBank/DDBJ whole genome shotgun (WGS) entry which is preliminary data.</text>
</comment>
<dbReference type="AlphaFoldDB" id="A0A4U5JN37"/>
<evidence type="ECO:0000259" key="2">
    <source>
        <dbReference type="Pfam" id="PF04335"/>
    </source>
</evidence>
<feature type="domain" description="Bacterial virulence protein VirB8" evidence="2">
    <location>
        <begin position="10"/>
        <end position="107"/>
    </location>
</feature>
<dbReference type="GO" id="GO:0016020">
    <property type="term" value="C:membrane"/>
    <property type="evidence" value="ECO:0007669"/>
    <property type="project" value="InterPro"/>
</dbReference>
<dbReference type="Proteomes" id="UP000308707">
    <property type="component" value="Unassembled WGS sequence"/>
</dbReference>
<evidence type="ECO:0000256" key="1">
    <source>
        <dbReference type="SAM" id="Phobius"/>
    </source>
</evidence>
<keyword evidence="1" id="KW-0812">Transmembrane</keyword>
<name>A0A4U5JN37_9GAMM</name>
<proteinExistence type="predicted"/>
<gene>
    <name evidence="3" type="ORF">FCE95_13080</name>
</gene>
<keyword evidence="4" id="KW-1185">Reference proteome</keyword>
<dbReference type="OrthoDB" id="9816242at2"/>
<evidence type="ECO:0000313" key="4">
    <source>
        <dbReference type="Proteomes" id="UP000308707"/>
    </source>
</evidence>
<feature type="transmembrane region" description="Helical" evidence="1">
    <location>
        <begin position="27"/>
        <end position="48"/>
    </location>
</feature>
<reference evidence="3 4" key="1">
    <citation type="submission" date="2019-04" db="EMBL/GenBank/DDBJ databases">
        <title>Reference strain of H23.</title>
        <authorList>
            <person name="Luo X."/>
        </authorList>
    </citation>
    <scope>NUCLEOTIDE SEQUENCE [LARGE SCALE GENOMIC DNA]</scope>
    <source>
        <strain evidence="3 4">H23</strain>
    </source>
</reference>
<dbReference type="EMBL" id="SZUA01000002">
    <property type="protein sequence ID" value="TKR31014.1"/>
    <property type="molecule type" value="Genomic_DNA"/>
</dbReference>
<organism evidence="3 4">
    <name type="scientific">Luteimonas gilva</name>
    <dbReference type="NCBI Taxonomy" id="2572684"/>
    <lineage>
        <taxon>Bacteria</taxon>
        <taxon>Pseudomonadati</taxon>
        <taxon>Pseudomonadota</taxon>
        <taxon>Gammaproteobacteria</taxon>
        <taxon>Lysobacterales</taxon>
        <taxon>Lysobacteraceae</taxon>
        <taxon>Luteimonas</taxon>
    </lineage>
</organism>
<accession>A0A4U5JN37</accession>
<dbReference type="Pfam" id="PF04335">
    <property type="entry name" value="VirB8"/>
    <property type="match status" value="1"/>
</dbReference>
<evidence type="ECO:0000313" key="3">
    <source>
        <dbReference type="EMBL" id="TKR31014.1"/>
    </source>
</evidence>
<keyword evidence="1" id="KW-0472">Membrane</keyword>
<keyword evidence="1" id="KW-1133">Transmembrane helix</keyword>
<sequence length="110" mass="12266">MLQESLRKSSQFEITIADMALRSERRAWRVSAAASILSLMLGAGYFYILPLKEKVPFLVMADAYTGTSTVARLREDFSKSSITTSEAINRSNVAHFVLARESGQPADTYR</sequence>